<proteinExistence type="predicted"/>
<name>A0A7R7GRY1_9MYCO</name>
<dbReference type="EMBL" id="AP024237">
    <property type="protein sequence ID" value="BCO34913.1"/>
    <property type="molecule type" value="Genomic_DNA"/>
</dbReference>
<evidence type="ECO:0000313" key="2">
    <source>
        <dbReference type="Proteomes" id="UP000595446"/>
    </source>
</evidence>
<protein>
    <submittedName>
        <fullName evidence="1">Uncharacterized protein</fullName>
    </submittedName>
</protein>
<accession>A0A7R7GRY1</accession>
<dbReference type="AlphaFoldDB" id="A0A7R7GRY1"/>
<sequence>MSEQRHQRLQRHPAVDQRGGVGVSKLVWCNGFQSCFGGGAGKFVAQDVHRYAAPLMSEQELDRLAGAWVWQWLAGRAVRDDAVDQLEGLVVDGHHPLGVELAQRNLQPGPGAGNLMHTVQFQVEQFADAHPGGAQQQ</sequence>
<organism evidence="1 2">
    <name type="scientific">Mycobacterium heckeshornense</name>
    <dbReference type="NCBI Taxonomy" id="110505"/>
    <lineage>
        <taxon>Bacteria</taxon>
        <taxon>Bacillati</taxon>
        <taxon>Actinomycetota</taxon>
        <taxon>Actinomycetes</taxon>
        <taxon>Mycobacteriales</taxon>
        <taxon>Mycobacteriaceae</taxon>
        <taxon>Mycobacterium</taxon>
    </lineage>
</organism>
<gene>
    <name evidence="1" type="ORF">MHEC_13460</name>
</gene>
<reference evidence="1 2" key="1">
    <citation type="submission" date="2020-12" db="EMBL/GenBank/DDBJ databases">
        <title>Complete genome sequence of Mycobacterium heckeshornense JCM 15655T, closely related to a pathogenic non-tuberculous mycobacterial species Mycobacterium xenopi.</title>
        <authorList>
            <person name="Yoshida M."/>
            <person name="Fukano H."/>
            <person name="Asakura T."/>
            <person name="Suzuki M."/>
            <person name="Hoshino Y."/>
        </authorList>
    </citation>
    <scope>NUCLEOTIDE SEQUENCE [LARGE SCALE GENOMIC DNA]</scope>
    <source>
        <strain evidence="1 2">JCM 15655</strain>
    </source>
</reference>
<dbReference type="Proteomes" id="UP000595446">
    <property type="component" value="Chromosome"/>
</dbReference>
<keyword evidence="2" id="KW-1185">Reference proteome</keyword>
<evidence type="ECO:0000313" key="1">
    <source>
        <dbReference type="EMBL" id="BCO34913.1"/>
    </source>
</evidence>